<dbReference type="GO" id="GO:0005774">
    <property type="term" value="C:vacuolar membrane"/>
    <property type="evidence" value="ECO:0007669"/>
    <property type="project" value="Ensembl"/>
</dbReference>
<feature type="compositionally biased region" description="Acidic residues" evidence="5">
    <location>
        <begin position="1065"/>
        <end position="1075"/>
    </location>
</feature>
<evidence type="ECO:0000256" key="1">
    <source>
        <dbReference type="ARBA" id="ARBA00004496"/>
    </source>
</evidence>
<evidence type="ECO:0000259" key="8">
    <source>
        <dbReference type="PROSITE" id="PS51339"/>
    </source>
</evidence>
<keyword evidence="3" id="KW-0963">Cytoplasm</keyword>
<proteinExistence type="inferred from homology"/>
<dbReference type="InterPro" id="IPR043153">
    <property type="entry name" value="DENN_C"/>
</dbReference>
<evidence type="ECO:0000256" key="4">
    <source>
        <dbReference type="ARBA" id="ARBA00022658"/>
    </source>
</evidence>
<dbReference type="Gene3D" id="2.30.29.30">
    <property type="entry name" value="Pleckstrin-homology domain (PH domain)/Phosphotyrosine-binding domain (PTB)"/>
    <property type="match status" value="1"/>
</dbReference>
<dbReference type="InterPro" id="IPR001849">
    <property type="entry name" value="PH_domain"/>
</dbReference>
<dbReference type="GeneTree" id="ENSGT00940000155385"/>
<reference evidence="9" key="1">
    <citation type="submission" date="2025-08" db="UniProtKB">
        <authorList>
            <consortium name="Ensembl"/>
        </authorList>
    </citation>
    <scope>IDENTIFICATION</scope>
</reference>
<dbReference type="OMA" id="WFPQLHK"/>
<dbReference type="FunFam" id="3.40.50.11500:FF:000006">
    <property type="entry name" value="SET binding factor 2"/>
    <property type="match status" value="1"/>
</dbReference>
<dbReference type="GO" id="GO:0035091">
    <property type="term" value="F:phosphatidylinositol binding"/>
    <property type="evidence" value="ECO:0007669"/>
    <property type="project" value="Ensembl"/>
</dbReference>
<dbReference type="Pfam" id="PF03456">
    <property type="entry name" value="uDENN"/>
    <property type="match status" value="1"/>
</dbReference>
<dbReference type="FunFam" id="3.30.450.200:FF:000004">
    <property type="entry name" value="SET binding factor 2"/>
    <property type="match status" value="1"/>
</dbReference>
<dbReference type="SUPFAM" id="SSF52799">
    <property type="entry name" value="(Phosphotyrosine protein) phosphatases II"/>
    <property type="match status" value="1"/>
</dbReference>
<reference evidence="9" key="2">
    <citation type="submission" date="2025-09" db="UniProtKB">
        <authorList>
            <consortium name="Ensembl"/>
        </authorList>
    </citation>
    <scope>IDENTIFICATION</scope>
</reference>
<dbReference type="PROSITE" id="PS50003">
    <property type="entry name" value="PH_DOMAIN"/>
    <property type="match status" value="1"/>
</dbReference>
<dbReference type="Pfam" id="PF06602">
    <property type="entry name" value="Myotub-related"/>
    <property type="match status" value="1"/>
</dbReference>
<feature type="region of interest" description="Disordered" evidence="5">
    <location>
        <begin position="1061"/>
        <end position="1088"/>
    </location>
</feature>
<dbReference type="InterPro" id="IPR010569">
    <property type="entry name" value="Myotubularin-like_Pase_dom"/>
</dbReference>
<dbReference type="GO" id="GO:0005085">
    <property type="term" value="F:guanyl-nucleotide exchange factor activity"/>
    <property type="evidence" value="ECO:0007669"/>
    <property type="project" value="UniProtKB-KW"/>
</dbReference>
<feature type="domain" description="UDENN" evidence="7">
    <location>
        <begin position="7"/>
        <end position="424"/>
    </location>
</feature>
<keyword evidence="10" id="KW-1185">Reference proteome</keyword>
<dbReference type="Ensembl" id="ENSNNAT00000014351.1">
    <property type="protein sequence ID" value="ENSNNAP00000013697.1"/>
    <property type="gene ID" value="ENSNNAG00000002248.1"/>
</dbReference>
<dbReference type="GO" id="GO:0042802">
    <property type="term" value="F:identical protein binding"/>
    <property type="evidence" value="ECO:0007669"/>
    <property type="project" value="Ensembl"/>
</dbReference>
<dbReference type="SMART" id="SM00800">
    <property type="entry name" value="uDENN"/>
    <property type="match status" value="1"/>
</dbReference>
<dbReference type="InterPro" id="IPR011993">
    <property type="entry name" value="PH-like_dom_sf"/>
</dbReference>
<dbReference type="SMART" id="SM00568">
    <property type="entry name" value="GRAM"/>
    <property type="match status" value="1"/>
</dbReference>
<accession>A0A8C7DYK7</accession>
<dbReference type="InterPro" id="IPR030564">
    <property type="entry name" value="Myotubularin"/>
</dbReference>
<feature type="domain" description="PH" evidence="6">
    <location>
        <begin position="1757"/>
        <end position="1861"/>
    </location>
</feature>
<dbReference type="Pfam" id="PF02141">
    <property type="entry name" value="DENN"/>
    <property type="match status" value="1"/>
</dbReference>
<dbReference type="InterPro" id="IPR037823">
    <property type="entry name" value="MTMR13_PH-GRAM"/>
</dbReference>
<evidence type="ECO:0000256" key="5">
    <source>
        <dbReference type="SAM" id="MobiDB-lite"/>
    </source>
</evidence>
<dbReference type="SMART" id="SM00801">
    <property type="entry name" value="dDENN"/>
    <property type="match status" value="1"/>
</dbReference>
<dbReference type="SMART" id="SM00799">
    <property type="entry name" value="DENN"/>
    <property type="match status" value="1"/>
</dbReference>
<dbReference type="CDD" id="cd14589">
    <property type="entry name" value="PTP-MTMR13"/>
    <property type="match status" value="1"/>
</dbReference>
<dbReference type="PROSITE" id="PS50211">
    <property type="entry name" value="DENN"/>
    <property type="match status" value="1"/>
</dbReference>
<dbReference type="PROSITE" id="PS51339">
    <property type="entry name" value="PPASE_MYOTUBULARIN"/>
    <property type="match status" value="1"/>
</dbReference>
<dbReference type="SMART" id="SM00233">
    <property type="entry name" value="PH"/>
    <property type="match status" value="1"/>
</dbReference>
<dbReference type="CDD" id="cd01235">
    <property type="entry name" value="PH_Sbf1_hMTMR5"/>
    <property type="match status" value="1"/>
</dbReference>
<protein>
    <submittedName>
        <fullName evidence="9">SET binding factor 2</fullName>
    </submittedName>
</protein>
<dbReference type="Gene3D" id="3.30.450.200">
    <property type="match status" value="1"/>
</dbReference>
<evidence type="ECO:0000256" key="2">
    <source>
        <dbReference type="ARBA" id="ARBA00007471"/>
    </source>
</evidence>
<dbReference type="CDD" id="cd13339">
    <property type="entry name" value="PH-GRAM_MTMR13"/>
    <property type="match status" value="1"/>
</dbReference>
<evidence type="ECO:0000259" key="7">
    <source>
        <dbReference type="PROSITE" id="PS50211"/>
    </source>
</evidence>
<dbReference type="OrthoDB" id="74314at2759"/>
<comment type="subcellular location">
    <subcellularLocation>
        <location evidence="1">Cytoplasm</location>
    </subcellularLocation>
</comment>
<organism evidence="9 10">
    <name type="scientific">Naja naja</name>
    <name type="common">Indian cobra</name>
    <dbReference type="NCBI Taxonomy" id="35670"/>
    <lineage>
        <taxon>Eukaryota</taxon>
        <taxon>Metazoa</taxon>
        <taxon>Chordata</taxon>
        <taxon>Craniata</taxon>
        <taxon>Vertebrata</taxon>
        <taxon>Euteleostomi</taxon>
        <taxon>Lepidosauria</taxon>
        <taxon>Squamata</taxon>
        <taxon>Bifurcata</taxon>
        <taxon>Unidentata</taxon>
        <taxon>Episquamata</taxon>
        <taxon>Toxicofera</taxon>
        <taxon>Serpentes</taxon>
        <taxon>Colubroidea</taxon>
        <taxon>Elapidae</taxon>
        <taxon>Elapinae</taxon>
        <taxon>Naja</taxon>
    </lineage>
</organism>
<dbReference type="GO" id="GO:0019902">
    <property type="term" value="F:phosphatase binding"/>
    <property type="evidence" value="ECO:0007669"/>
    <property type="project" value="Ensembl"/>
</dbReference>
<dbReference type="InterPro" id="IPR005113">
    <property type="entry name" value="uDENN_dom"/>
</dbReference>
<dbReference type="Pfam" id="PF02893">
    <property type="entry name" value="GRAM"/>
    <property type="match status" value="1"/>
</dbReference>
<keyword evidence="4" id="KW-0344">Guanine-nucleotide releasing factor</keyword>
<dbReference type="InterPro" id="IPR004182">
    <property type="entry name" value="GRAM"/>
</dbReference>
<dbReference type="InterPro" id="IPR005112">
    <property type="entry name" value="dDENN_dom"/>
</dbReference>
<dbReference type="PANTHER" id="PTHR10807">
    <property type="entry name" value="MYOTUBULARIN-RELATED"/>
    <property type="match status" value="1"/>
</dbReference>
<dbReference type="FunFam" id="2.30.29.30:FF:000093">
    <property type="entry name" value="SET binding factor 2"/>
    <property type="match status" value="1"/>
</dbReference>
<dbReference type="Proteomes" id="UP000694559">
    <property type="component" value="Unplaced"/>
</dbReference>
<evidence type="ECO:0000259" key="6">
    <source>
        <dbReference type="PROSITE" id="PS50003"/>
    </source>
</evidence>
<evidence type="ECO:0000256" key="3">
    <source>
        <dbReference type="ARBA" id="ARBA00022490"/>
    </source>
</evidence>
<dbReference type="SUPFAM" id="SSF50729">
    <property type="entry name" value="PH domain-like"/>
    <property type="match status" value="2"/>
</dbReference>
<dbReference type="InterPro" id="IPR001194">
    <property type="entry name" value="cDENN_dom"/>
</dbReference>
<comment type="similarity">
    <text evidence="2">Belongs to the protein-tyrosine phosphatase family. Non-receptor class myotubularin subfamily.</text>
</comment>
<dbReference type="GO" id="GO:0019208">
    <property type="term" value="F:phosphatase regulator activity"/>
    <property type="evidence" value="ECO:0007669"/>
    <property type="project" value="Ensembl"/>
</dbReference>
<dbReference type="PANTHER" id="PTHR10807:SF4">
    <property type="entry name" value="MYOTUBULARIN-RELATED PROTEIN 13"/>
    <property type="match status" value="1"/>
</dbReference>
<dbReference type="InterPro" id="IPR037516">
    <property type="entry name" value="Tripartite_DENN"/>
</dbReference>
<gene>
    <name evidence="9" type="primary">SBF2</name>
</gene>
<evidence type="ECO:0000313" key="10">
    <source>
        <dbReference type="Proteomes" id="UP000694559"/>
    </source>
</evidence>
<feature type="domain" description="Myotubularin phosphatase" evidence="8">
    <location>
        <begin position="1094"/>
        <end position="1602"/>
    </location>
</feature>
<dbReference type="InterPro" id="IPR029021">
    <property type="entry name" value="Prot-tyrosine_phosphatase-like"/>
</dbReference>
<dbReference type="Pfam" id="PF12335">
    <property type="entry name" value="SBF2"/>
    <property type="match status" value="1"/>
</dbReference>
<name>A0A8C7DYK7_NAJNA</name>
<dbReference type="InterPro" id="IPR022096">
    <property type="entry name" value="SBF1/SBF2"/>
</dbReference>
<evidence type="ECO:0000313" key="9">
    <source>
        <dbReference type="Ensembl" id="ENSNNAP00000013697.1"/>
    </source>
</evidence>
<dbReference type="Pfam" id="PF00169">
    <property type="entry name" value="PH"/>
    <property type="match status" value="1"/>
</dbReference>
<sequence>MARLADYFIVVGYDHEKTGSADGLGKIIQRFPLKDLDDTPFPQGIELFCQPGGWHLSRERKQPTFFVVVLTDINSERHYCSCLTFYEAEIDLQGSRVTEGEQESGLIQPAEVFAPKSLVLVSRLDYPEIFRACLGLVYTVYVDNLNVSLETLIANLCSCFVPAAGGSQKLFSLGAGDRQLIQTPLHDSLPVTGTSVALLFQQLGIQNVLNLFCAVLTENKVLFHSASFQRLSDACRALESLMFPLKYSYPYIPILPAQLLEVLSSPTPFIIGVHSIFRNDIHELLDVIIADLDGGTIKIPECIHLSQLPEPLLQQTQTSLSLVLYPDLATADYAFPPPRTALSHSKMLDKEVRGVFLRLFAQLFQGYRSCLQLIRIHSEPVINFHKAAFLSQRGLIENDFLTKILNGMAFAGFVSERGPPYRSCDLFDELVAFEVERIKSEESNSLKVLKHIRELAEQLLKNENPNPHMTFQKVPRPTEGSHLRVHVLPFPRINESQVQDLIQENLIKNQSAPSASRIERKCVVPAGPPVVSIVEKSSTVFNSAQRLEVVRNCISFIFENKLLETEKTLPAALRALKGKAARQCLTQELSLHVQQNRAILDHQQFDYIIRMMNCTLQDCSSSEEYNIAATLLPLTTAFYRKLAPGVNQFAYTCVQDHPIWANQQFWETTFYSDVENQIRSLYLSTKEAGEPKFSEDQGQEKTAMDLAAEQLRLWPTLTKETQQQLIQSEESMVFSQAIHFANLMVYLLVPLDTSKNKLLRMSATGDWESGSNSIVTNSIAGSVAESYDTESGFEDSENNDVANAVVRFITRFIDKVCTESGVTQDHIRSLHCMIPGIVAMHIETLEAVHRESRRLPPIQKPKILRPDLLPGEEFVCEGLRVLLDPDGREEATGGLLGGPHILPAEGALFLTTYRVIFKGTPHDQLVGEQTVIRSFPIASVTKEKKITIQNQLQQSMQEGLQITSLIKVAFDEEVSPEVVEIFKKQLMKFRYPQSIFSTFAFAAGQTAPQIILPKQKEKNTSFRTLSKTIVKGAKRAGKMTIGRQHLLKKKTGTIIEERANRPGLNEEDDVSVSDDSEMHTSGTLKASEKSTMEQLVERACFRDYQRLGLGTISNSSSRSKTEYFRITALNRMYSLCRSYPGLLVVPQCVQDSSLQRVARCYRHNRLPVVCWKNSKTSTFLFRAGGFHGKGVVGLFKSQNTQSSAPTSLESSSSIEQEKYLQALLNAISVHCKLNGNNTLTIRPAIALSPGTERRASRMSTVFKQVVPGHLDVNLSNSFARGGVWASLRSSGRFISTQMPFLDVGARLAGKDGSPSYSSSSAYLQNRLLKRQAALYIFGEKSQLRGFKLDFALNCEFVPVEFSDIRQVKTSFKRLMSACVPSNIPADSEITFLKALGESEWFPQLHRIIQLGVVISELLENGSSVLVCLEDGWDITVQVVSLVQLLSDPFYRTLEGFRMLIEKEWLSFGHKFSQRSNLTLNCQGSGFAPIFLQFLDCVHQIHNQYPTEFEFNQYYLKFLAFHYVSNRFKTFLLDSDYERLEHGTLFEDKGEKHGKRGVCIWDCIDKIHKRSPVFFNYLYTPVETEVLKPNVSISCLKKWDYYTEETLATGPSYDWTMISAKCSTLDETDQMDMSPSHNKRKIVWPCYDNLAKVQPDAITNLFSEIERLENKLNHSPEKWQSLWERSSLDVYMYMARKTNPASLPAMSVNLHSCQKRSILHLPDSGLGEERNSNISSSNGVERRVTTLYNQFTSKHDENRSFEGTLYKRGALLKGWKPRWFVLDVTKHQLRYYDSMEDACCKGHIELAEVESVIPASPTIGAPKHANEKAFFDLKTSKRVYNFCAQDAQSAYQWMDRIQSCISDA</sequence>
<dbReference type="Gene3D" id="3.40.50.11500">
    <property type="match status" value="1"/>
</dbReference>